<keyword evidence="3" id="KW-1185">Reference proteome</keyword>
<dbReference type="CDD" id="cd00118">
    <property type="entry name" value="LysM"/>
    <property type="match status" value="1"/>
</dbReference>
<dbReference type="RefSeq" id="WP_202780269.1">
    <property type="nucleotide sequence ID" value="NZ_CP065425.1"/>
</dbReference>
<dbReference type="EMBL" id="CP065425">
    <property type="protein sequence ID" value="QQZ10990.1"/>
    <property type="molecule type" value="Genomic_DNA"/>
</dbReference>
<evidence type="ECO:0000259" key="1">
    <source>
        <dbReference type="PROSITE" id="PS51782"/>
    </source>
</evidence>
<dbReference type="Proteomes" id="UP000595691">
    <property type="component" value="Chromosome"/>
</dbReference>
<evidence type="ECO:0000313" key="2">
    <source>
        <dbReference type="EMBL" id="QQZ10990.1"/>
    </source>
</evidence>
<dbReference type="Gene3D" id="3.10.350.10">
    <property type="entry name" value="LysM domain"/>
    <property type="match status" value="1"/>
</dbReference>
<accession>A0ABX7E6W5</accession>
<sequence length="280" mass="31414">MLDYLKRILIVALMGFFVGLILIGGRAQAAENSINKATNEWIFPAKGEISDVFDSRGGIHKGLDIAGEFKSDVYAAADGVVVRSYYSSSYGNVIFIHHNNGYETVYAHLNKRTVNEGQKVKKGNVIGLMGNTGQSTGIHLHFEVHKGKWKIQKENAIDPFVVFGKGEIGQYVFSLNHDPYGVVDVSGKLTESKKKVHITAKRIIEDNMEIPKQLSHLKYEKQIAKDKVEKKEIYVVKTGDTLSKISRSYHVSIQQLQSWNDLEDVNLIQPKQKIIIKANK</sequence>
<dbReference type="Pfam" id="PF01551">
    <property type="entry name" value="Peptidase_M23"/>
    <property type="match status" value="1"/>
</dbReference>
<proteinExistence type="predicted"/>
<dbReference type="InterPro" id="IPR036779">
    <property type="entry name" value="LysM_dom_sf"/>
</dbReference>
<dbReference type="InterPro" id="IPR050570">
    <property type="entry name" value="Cell_wall_metabolism_enzyme"/>
</dbReference>
<organism evidence="2 3">
    <name type="scientific">Heyndrickxia vini</name>
    <dbReference type="NCBI Taxonomy" id="1476025"/>
    <lineage>
        <taxon>Bacteria</taxon>
        <taxon>Bacillati</taxon>
        <taxon>Bacillota</taxon>
        <taxon>Bacilli</taxon>
        <taxon>Bacillales</taxon>
        <taxon>Bacillaceae</taxon>
        <taxon>Heyndrickxia</taxon>
    </lineage>
</organism>
<gene>
    <name evidence="2" type="ORF">I5776_08935</name>
</gene>
<dbReference type="PANTHER" id="PTHR21666:SF270">
    <property type="entry name" value="MUREIN HYDROLASE ACTIVATOR ENVC"/>
    <property type="match status" value="1"/>
</dbReference>
<dbReference type="Gene3D" id="2.70.70.10">
    <property type="entry name" value="Glucose Permease (Domain IIA)"/>
    <property type="match status" value="1"/>
</dbReference>
<dbReference type="PROSITE" id="PS51782">
    <property type="entry name" value="LYSM"/>
    <property type="match status" value="1"/>
</dbReference>
<dbReference type="SMART" id="SM00257">
    <property type="entry name" value="LysM"/>
    <property type="match status" value="1"/>
</dbReference>
<dbReference type="InterPro" id="IPR018392">
    <property type="entry name" value="LysM"/>
</dbReference>
<protein>
    <submittedName>
        <fullName evidence="2">Peptidoglycan DD-metalloendopeptidase family protein</fullName>
    </submittedName>
</protein>
<dbReference type="Pfam" id="PF01476">
    <property type="entry name" value="LysM"/>
    <property type="match status" value="1"/>
</dbReference>
<name>A0ABX7E6W5_9BACI</name>
<feature type="domain" description="LysM" evidence="1">
    <location>
        <begin position="232"/>
        <end position="276"/>
    </location>
</feature>
<reference evidence="2 3" key="1">
    <citation type="submission" date="2020-11" db="EMBL/GenBank/DDBJ databases">
        <title>Taxonomic evaluation of the Bacillus sporothermodurans group of bacteria based on whole genome sequences.</title>
        <authorList>
            <person name="Fiedler G."/>
            <person name="Herbstmann A.-D."/>
            <person name="Doll E."/>
            <person name="Wenning M."/>
            <person name="Brinks E."/>
            <person name="Kabisch J."/>
            <person name="Breitenwieser F."/>
            <person name="Lappann M."/>
            <person name="Boehnlein C."/>
            <person name="Franz C."/>
        </authorList>
    </citation>
    <scope>NUCLEOTIDE SEQUENCE [LARGE SCALE GENOMIC DNA]</scope>
    <source>
        <strain evidence="2 3">JCM 19841</strain>
    </source>
</reference>
<dbReference type="PANTHER" id="PTHR21666">
    <property type="entry name" value="PEPTIDASE-RELATED"/>
    <property type="match status" value="1"/>
</dbReference>
<dbReference type="InterPro" id="IPR016047">
    <property type="entry name" value="M23ase_b-sheet_dom"/>
</dbReference>
<dbReference type="SUPFAM" id="SSF54106">
    <property type="entry name" value="LysM domain"/>
    <property type="match status" value="1"/>
</dbReference>
<dbReference type="SUPFAM" id="SSF51261">
    <property type="entry name" value="Duplicated hybrid motif"/>
    <property type="match status" value="1"/>
</dbReference>
<dbReference type="CDD" id="cd12797">
    <property type="entry name" value="M23_peptidase"/>
    <property type="match status" value="1"/>
</dbReference>
<dbReference type="InterPro" id="IPR011055">
    <property type="entry name" value="Dup_hybrid_motif"/>
</dbReference>
<evidence type="ECO:0000313" key="3">
    <source>
        <dbReference type="Proteomes" id="UP000595691"/>
    </source>
</evidence>